<evidence type="ECO:0000256" key="2">
    <source>
        <dbReference type="SAM" id="SignalP"/>
    </source>
</evidence>
<feature type="region of interest" description="Disordered" evidence="1">
    <location>
        <begin position="30"/>
        <end position="56"/>
    </location>
</feature>
<dbReference type="PROSITE" id="PS51257">
    <property type="entry name" value="PROKAR_LIPOPROTEIN"/>
    <property type="match status" value="1"/>
</dbReference>
<proteinExistence type="predicted"/>
<evidence type="ECO:0000313" key="3">
    <source>
        <dbReference type="EMBL" id="SPO36868.1"/>
    </source>
</evidence>
<dbReference type="EMBL" id="OOIP01000005">
    <property type="protein sequence ID" value="SPO36868.1"/>
    <property type="molecule type" value="Genomic_DNA"/>
</dbReference>
<reference evidence="3 4" key="1">
    <citation type="submission" date="2018-03" db="EMBL/GenBank/DDBJ databases">
        <authorList>
            <person name="Guldener U."/>
        </authorList>
    </citation>
    <scope>NUCLEOTIDE SEQUENCE [LARGE SCALE GENOMIC DNA]</scope>
    <source>
        <strain evidence="3 4">DAOM196992</strain>
    </source>
</reference>
<evidence type="ECO:0000313" key="4">
    <source>
        <dbReference type="Proteomes" id="UP000323386"/>
    </source>
</evidence>
<keyword evidence="2" id="KW-0732">Signal</keyword>
<dbReference type="AlphaFoldDB" id="A0A5C3EXC4"/>
<feature type="chain" id="PRO_5022707583" evidence="2">
    <location>
        <begin position="27"/>
        <end position="148"/>
    </location>
</feature>
<protein>
    <submittedName>
        <fullName evidence="3">Uncharacterized protein</fullName>
    </submittedName>
</protein>
<keyword evidence="4" id="KW-1185">Reference proteome</keyword>
<organism evidence="3 4">
    <name type="scientific">Pseudozyma flocculosa</name>
    <dbReference type="NCBI Taxonomy" id="84751"/>
    <lineage>
        <taxon>Eukaryota</taxon>
        <taxon>Fungi</taxon>
        <taxon>Dikarya</taxon>
        <taxon>Basidiomycota</taxon>
        <taxon>Ustilaginomycotina</taxon>
        <taxon>Ustilaginomycetes</taxon>
        <taxon>Ustilaginales</taxon>
        <taxon>Ustilaginaceae</taxon>
        <taxon>Pseudozyma</taxon>
    </lineage>
</organism>
<accession>A0A5C3EXC4</accession>
<dbReference type="Proteomes" id="UP000323386">
    <property type="component" value="Unassembled WGS sequence"/>
</dbReference>
<gene>
    <name evidence="3" type="ORF">PSFLO_02339</name>
</gene>
<feature type="region of interest" description="Disordered" evidence="1">
    <location>
        <begin position="72"/>
        <end position="120"/>
    </location>
</feature>
<name>A0A5C3EXC4_9BASI</name>
<evidence type="ECO:0000256" key="1">
    <source>
        <dbReference type="SAM" id="MobiDB-lite"/>
    </source>
</evidence>
<sequence>MAEQRSTPQWQLLCACLLLACQEGEEEHERAGKRATTMRRLPLPPGSSPGPDAAAVASLDFQPPGWLCFRPAKQASGLEKGGPSTLDARPRPRPPMALGPTPYVRTHRSDPTYLPNGDKQSDRIWMRPMLSDGRNATYWLRLAYERLG</sequence>
<feature type="signal peptide" evidence="2">
    <location>
        <begin position="1"/>
        <end position="26"/>
    </location>
</feature>